<name>A0ABW2DK63_9BACT</name>
<dbReference type="Proteomes" id="UP001596405">
    <property type="component" value="Unassembled WGS sequence"/>
</dbReference>
<feature type="domain" description="Methyltransferase small" evidence="6">
    <location>
        <begin position="120"/>
        <end position="215"/>
    </location>
</feature>
<dbReference type="EMBL" id="JBHSYQ010000003">
    <property type="protein sequence ID" value="MFC6996728.1"/>
    <property type="molecule type" value="Genomic_DNA"/>
</dbReference>
<dbReference type="Pfam" id="PF17827">
    <property type="entry name" value="PrmC_N"/>
    <property type="match status" value="1"/>
</dbReference>
<protein>
    <recommendedName>
        <fullName evidence="5">Release factor glutamine methyltransferase</fullName>
        <shortName evidence="5">RF MTase</shortName>
        <ecNumber evidence="5">2.1.1.297</ecNumber>
    </recommendedName>
    <alternativeName>
        <fullName evidence="5">N5-glutamine methyltransferase PrmC</fullName>
    </alternativeName>
    <alternativeName>
        <fullName evidence="5">Protein-(glutamine-N5) MTase PrmC</fullName>
    </alternativeName>
    <alternativeName>
        <fullName evidence="5">Protein-glutamine N-methyltransferase PrmC</fullName>
    </alternativeName>
</protein>
<keyword evidence="2 5" id="KW-0808">Transferase</keyword>
<keyword evidence="9" id="KW-1185">Reference proteome</keyword>
<dbReference type="NCBIfam" id="TIGR00536">
    <property type="entry name" value="hemK_fam"/>
    <property type="match status" value="1"/>
</dbReference>
<dbReference type="SUPFAM" id="SSF53335">
    <property type="entry name" value="S-adenosyl-L-methionine-dependent methyltransferases"/>
    <property type="match status" value="1"/>
</dbReference>
<dbReference type="GO" id="GO:0032259">
    <property type="term" value="P:methylation"/>
    <property type="evidence" value="ECO:0007669"/>
    <property type="project" value="UniProtKB-KW"/>
</dbReference>
<dbReference type="PROSITE" id="PS00092">
    <property type="entry name" value="N6_MTASE"/>
    <property type="match status" value="1"/>
</dbReference>
<comment type="caution">
    <text evidence="8">The sequence shown here is derived from an EMBL/GenBank/DDBJ whole genome shotgun (WGS) entry which is preliminary data.</text>
</comment>
<dbReference type="Pfam" id="PF05175">
    <property type="entry name" value="MTS"/>
    <property type="match status" value="1"/>
</dbReference>
<dbReference type="Gene3D" id="3.40.50.150">
    <property type="entry name" value="Vaccinia Virus protein VP39"/>
    <property type="match status" value="1"/>
</dbReference>
<feature type="binding site" evidence="5">
    <location>
        <position position="161"/>
    </location>
    <ligand>
        <name>S-adenosyl-L-methionine</name>
        <dbReference type="ChEBI" id="CHEBI:59789"/>
    </ligand>
</feature>
<accession>A0ABW2DK63</accession>
<evidence type="ECO:0000313" key="9">
    <source>
        <dbReference type="Proteomes" id="UP001596405"/>
    </source>
</evidence>
<reference evidence="9" key="1">
    <citation type="journal article" date="2019" name="Int. J. Syst. Evol. Microbiol.">
        <title>The Global Catalogue of Microorganisms (GCM) 10K type strain sequencing project: providing services to taxonomists for standard genome sequencing and annotation.</title>
        <authorList>
            <consortium name="The Broad Institute Genomics Platform"/>
            <consortium name="The Broad Institute Genome Sequencing Center for Infectious Disease"/>
            <person name="Wu L."/>
            <person name="Ma J."/>
        </authorList>
    </citation>
    <scope>NUCLEOTIDE SEQUENCE [LARGE SCALE GENOMIC DNA]</scope>
    <source>
        <strain evidence="9">CGMCC 4.7393</strain>
    </source>
</reference>
<feature type="domain" description="Release factor glutamine methyltransferase N-terminal" evidence="7">
    <location>
        <begin position="23"/>
        <end position="93"/>
    </location>
</feature>
<dbReference type="InterPro" id="IPR040758">
    <property type="entry name" value="PrmC_N"/>
</dbReference>
<evidence type="ECO:0000256" key="1">
    <source>
        <dbReference type="ARBA" id="ARBA00022603"/>
    </source>
</evidence>
<dbReference type="InterPro" id="IPR019874">
    <property type="entry name" value="RF_methyltr_PrmC"/>
</dbReference>
<gene>
    <name evidence="5 8" type="primary">prmC</name>
    <name evidence="8" type="ORF">ACFQHR_03790</name>
</gene>
<dbReference type="NCBIfam" id="TIGR03534">
    <property type="entry name" value="RF_mod_PrmC"/>
    <property type="match status" value="1"/>
</dbReference>
<dbReference type="PANTHER" id="PTHR18895">
    <property type="entry name" value="HEMK METHYLTRANSFERASE"/>
    <property type="match status" value="1"/>
</dbReference>
<dbReference type="CDD" id="cd02440">
    <property type="entry name" value="AdoMet_MTases"/>
    <property type="match status" value="1"/>
</dbReference>
<evidence type="ECO:0000259" key="7">
    <source>
        <dbReference type="Pfam" id="PF17827"/>
    </source>
</evidence>
<dbReference type="InterPro" id="IPR029063">
    <property type="entry name" value="SAM-dependent_MTases_sf"/>
</dbReference>
<dbReference type="HAMAP" id="MF_02126">
    <property type="entry name" value="RF_methyltr_PrmC"/>
    <property type="match status" value="1"/>
</dbReference>
<feature type="binding site" evidence="5">
    <location>
        <begin position="138"/>
        <end position="142"/>
    </location>
    <ligand>
        <name>S-adenosyl-L-methionine</name>
        <dbReference type="ChEBI" id="CHEBI:59789"/>
    </ligand>
</feature>
<comment type="similarity">
    <text evidence="5">Belongs to the protein N5-glutamine methyltransferase family. PrmC subfamily.</text>
</comment>
<proteinExistence type="inferred from homology"/>
<dbReference type="Gene3D" id="1.10.8.10">
    <property type="entry name" value="DNA helicase RuvA subunit, C-terminal domain"/>
    <property type="match status" value="1"/>
</dbReference>
<dbReference type="GO" id="GO:0102559">
    <property type="term" value="F:peptide chain release factor N(5)-glutamine methyltransferase activity"/>
    <property type="evidence" value="ECO:0007669"/>
    <property type="project" value="UniProtKB-EC"/>
</dbReference>
<keyword evidence="1 5" id="KW-0489">Methyltransferase</keyword>
<comment type="catalytic activity">
    <reaction evidence="4 5">
        <text>L-glutaminyl-[peptide chain release factor] + S-adenosyl-L-methionine = N(5)-methyl-L-glutaminyl-[peptide chain release factor] + S-adenosyl-L-homocysteine + H(+)</text>
        <dbReference type="Rhea" id="RHEA:42896"/>
        <dbReference type="Rhea" id="RHEA-COMP:10271"/>
        <dbReference type="Rhea" id="RHEA-COMP:10272"/>
        <dbReference type="ChEBI" id="CHEBI:15378"/>
        <dbReference type="ChEBI" id="CHEBI:30011"/>
        <dbReference type="ChEBI" id="CHEBI:57856"/>
        <dbReference type="ChEBI" id="CHEBI:59789"/>
        <dbReference type="ChEBI" id="CHEBI:61891"/>
        <dbReference type="EC" id="2.1.1.297"/>
    </reaction>
</comment>
<evidence type="ECO:0000256" key="4">
    <source>
        <dbReference type="ARBA" id="ARBA00048391"/>
    </source>
</evidence>
<evidence type="ECO:0000256" key="2">
    <source>
        <dbReference type="ARBA" id="ARBA00022679"/>
    </source>
</evidence>
<dbReference type="PANTHER" id="PTHR18895:SF74">
    <property type="entry name" value="MTRF1L RELEASE FACTOR GLUTAMINE METHYLTRANSFERASE"/>
    <property type="match status" value="1"/>
</dbReference>
<dbReference type="RefSeq" id="WP_377130592.1">
    <property type="nucleotide sequence ID" value="NZ_JBHSYQ010000003.1"/>
</dbReference>
<feature type="binding site" evidence="5">
    <location>
        <position position="206"/>
    </location>
    <ligand>
        <name>S-adenosyl-L-methionine</name>
        <dbReference type="ChEBI" id="CHEBI:59789"/>
    </ligand>
</feature>
<dbReference type="InterPro" id="IPR004556">
    <property type="entry name" value="HemK-like"/>
</dbReference>
<organism evidence="8 9">
    <name type="scientific">Rufibacter roseus</name>
    <dbReference type="NCBI Taxonomy" id="1567108"/>
    <lineage>
        <taxon>Bacteria</taxon>
        <taxon>Pseudomonadati</taxon>
        <taxon>Bacteroidota</taxon>
        <taxon>Cytophagia</taxon>
        <taxon>Cytophagales</taxon>
        <taxon>Hymenobacteraceae</taxon>
        <taxon>Rufibacter</taxon>
    </lineage>
</organism>
<evidence type="ECO:0000256" key="5">
    <source>
        <dbReference type="HAMAP-Rule" id="MF_02126"/>
    </source>
</evidence>
<evidence type="ECO:0000256" key="3">
    <source>
        <dbReference type="ARBA" id="ARBA00022691"/>
    </source>
</evidence>
<dbReference type="InterPro" id="IPR002052">
    <property type="entry name" value="DNA_methylase_N6_adenine_CS"/>
</dbReference>
<evidence type="ECO:0000259" key="6">
    <source>
        <dbReference type="Pfam" id="PF05175"/>
    </source>
</evidence>
<evidence type="ECO:0000313" key="8">
    <source>
        <dbReference type="EMBL" id="MFC6996728.1"/>
    </source>
</evidence>
<dbReference type="InterPro" id="IPR007848">
    <property type="entry name" value="Small_mtfrase_dom"/>
</dbReference>
<comment type="function">
    <text evidence="5">Methylates the class 1 translation termination release factors RF1/PrfA and RF2/PrfB on the glutamine residue of the universally conserved GGQ motif.</text>
</comment>
<comment type="caution">
    <text evidence="5">Lacks conserved residue(s) required for the propagation of feature annotation.</text>
</comment>
<dbReference type="InterPro" id="IPR050320">
    <property type="entry name" value="N5-glutamine_MTase"/>
</dbReference>
<feature type="binding site" evidence="5">
    <location>
        <begin position="206"/>
        <end position="209"/>
    </location>
    <ligand>
        <name>substrate</name>
    </ligand>
</feature>
<dbReference type="EC" id="2.1.1.297" evidence="5"/>
<sequence length="301" mass="33933">MPEYRLFFQKLRKTDMKYTIGNLLESVSLRLEALYEQPEARTMAEWLLQHELGKGRMGLFEVRSNIASEGLVTKVDTFVERLLQHEPLQYVIGEASFYGRDFIVSPAVLIPRPETEELVQLIIKTYQSQPGVAILDIGTGSGCIPVTLAAELPLSTVIGLDVSADALTIARQNANKSGQKVEWLCQDILKEIPAVAPSSLDVIVSNPPYVLEQEKELMRQNVLNFEPHLALFVPDTDPLLFYRRIAEIAPQLLKNGGRLFFEINERYAASTADILLSRGFCQVEVIKDLYGKERILQAVWQ</sequence>
<keyword evidence="3 5" id="KW-0949">S-adenosyl-L-methionine</keyword>